<keyword evidence="13 17" id="KW-0472">Membrane</keyword>
<name>S9VXY8_9TRYP</name>
<dbReference type="UniPathway" id="UPA00378"/>
<keyword evidence="16" id="KW-0256">Endoplasmic reticulum</keyword>
<sequence length="263" mass="29595">MSIEFSIIVPTYKECGNIKPLTERVFAALEKSKLKDKTELLFVDDNSRDGSVEAVQALKGAGYRVDMAVRTTDRGLSSAVIHGLRNAKGRYLLVMDADLQHPPEAVPRLLEALQKKGVEFVCGTRYGEGVEMDKNWPLHRRVISWGARMLARPLSSLSDPMSGFFGLRQNVFERGLKHINPIGYKIALELFVKCDIHKFEEVGFNFATRTYGESKLTGAVIVNYLQHLRTLYYYKMGVAFYILLVAILLTALEVLITIYAVIS</sequence>
<dbReference type="GO" id="GO:0035269">
    <property type="term" value="P:protein O-linked glycosylation via mannose"/>
    <property type="evidence" value="ECO:0007669"/>
    <property type="project" value="TreeGrafter"/>
</dbReference>
<dbReference type="CDD" id="cd06442">
    <property type="entry name" value="DPM1_like"/>
    <property type="match status" value="1"/>
</dbReference>
<evidence type="ECO:0000256" key="10">
    <source>
        <dbReference type="ARBA" id="ARBA00022723"/>
    </source>
</evidence>
<comment type="subunit">
    <text evidence="16">Component of the dolichol-phosphate mannose (DPM) synthase complex.</text>
</comment>
<dbReference type="EC" id="2.4.1.83" evidence="16"/>
<organism evidence="19 20">
    <name type="scientific">Strigomonas culicis</name>
    <dbReference type="NCBI Taxonomy" id="28005"/>
    <lineage>
        <taxon>Eukaryota</taxon>
        <taxon>Discoba</taxon>
        <taxon>Euglenozoa</taxon>
        <taxon>Kinetoplastea</taxon>
        <taxon>Metakinetoplastina</taxon>
        <taxon>Trypanosomatida</taxon>
        <taxon>Trypanosomatidae</taxon>
        <taxon>Strigomonadinae</taxon>
        <taxon>Strigomonas</taxon>
    </lineage>
</organism>
<keyword evidence="9 17" id="KW-0812">Transmembrane</keyword>
<dbReference type="EMBL" id="ATMH01003097">
    <property type="protein sequence ID" value="EPY31926.1"/>
    <property type="molecule type" value="Genomic_DNA"/>
</dbReference>
<proteinExistence type="inferred from homology"/>
<comment type="caution">
    <text evidence="19">The sequence shown here is derived from an EMBL/GenBank/DDBJ whole genome shotgun (WGS) entry which is preliminary data.</text>
</comment>
<gene>
    <name evidence="19" type="ORF">STCU_03097</name>
</gene>
<evidence type="ECO:0000256" key="12">
    <source>
        <dbReference type="ARBA" id="ARBA00022989"/>
    </source>
</evidence>
<dbReference type="PANTHER" id="PTHR43398:SF1">
    <property type="entry name" value="DOLICHOL-PHOSPHATE MANNOSYLTRANSFERASE SUBUNIT 1"/>
    <property type="match status" value="1"/>
</dbReference>
<comment type="cofactor">
    <cofactor evidence="3">
        <name>Mg(2+)</name>
        <dbReference type="ChEBI" id="CHEBI:18420"/>
    </cofactor>
</comment>
<evidence type="ECO:0000256" key="14">
    <source>
        <dbReference type="ARBA" id="ARBA00023211"/>
    </source>
</evidence>
<dbReference type="Pfam" id="PF00535">
    <property type="entry name" value="Glycos_transf_2"/>
    <property type="match status" value="1"/>
</dbReference>
<evidence type="ECO:0000256" key="3">
    <source>
        <dbReference type="ARBA" id="ARBA00001946"/>
    </source>
</evidence>
<dbReference type="InterPro" id="IPR039528">
    <property type="entry name" value="DPM1-like"/>
</dbReference>
<dbReference type="GO" id="GO:0004582">
    <property type="term" value="F:dolichyl-phosphate beta-D-mannosyltransferase activity"/>
    <property type="evidence" value="ECO:0007669"/>
    <property type="project" value="UniProtKB-UniRule"/>
</dbReference>
<protein>
    <recommendedName>
        <fullName evidence="16">Dolichol-phosphate mannosyltransferase subunit 1</fullName>
        <ecNumber evidence="16">2.4.1.83</ecNumber>
    </recommendedName>
</protein>
<keyword evidence="20" id="KW-1185">Reference proteome</keyword>
<keyword evidence="11" id="KW-0460">Magnesium</keyword>
<dbReference type="SUPFAM" id="SSF53448">
    <property type="entry name" value="Nucleotide-diphospho-sugar transferases"/>
    <property type="match status" value="1"/>
</dbReference>
<dbReference type="Gene3D" id="3.90.550.10">
    <property type="entry name" value="Spore Coat Polysaccharide Biosynthesis Protein SpsA, Chain A"/>
    <property type="match status" value="1"/>
</dbReference>
<evidence type="ECO:0000256" key="1">
    <source>
        <dbReference type="ARBA" id="ARBA00001913"/>
    </source>
</evidence>
<feature type="transmembrane region" description="Helical" evidence="17">
    <location>
        <begin position="238"/>
        <end position="262"/>
    </location>
</feature>
<dbReference type="InterPro" id="IPR001173">
    <property type="entry name" value="Glyco_trans_2-like"/>
</dbReference>
<evidence type="ECO:0000256" key="15">
    <source>
        <dbReference type="ARBA" id="ARBA00053724"/>
    </source>
</evidence>
<evidence type="ECO:0000256" key="2">
    <source>
        <dbReference type="ARBA" id="ARBA00001936"/>
    </source>
</evidence>
<evidence type="ECO:0000256" key="7">
    <source>
        <dbReference type="ARBA" id="ARBA00022676"/>
    </source>
</evidence>
<evidence type="ECO:0000256" key="5">
    <source>
        <dbReference type="ARBA" id="ARBA00004922"/>
    </source>
</evidence>
<comment type="pathway">
    <text evidence="5 16">Protein modification; protein glycosylation.</text>
</comment>
<dbReference type="GO" id="GO:0006488">
    <property type="term" value="P:dolichol-linked oligosaccharide biosynthetic process"/>
    <property type="evidence" value="ECO:0007669"/>
    <property type="project" value="TreeGrafter"/>
</dbReference>
<comment type="catalytic activity">
    <reaction evidence="16">
        <text>a di-trans,poly-cis-dolichyl phosphate + GDP-alpha-D-mannose = a di-trans,poly-cis-dolichyl beta-D-mannosyl phosphate + GDP</text>
        <dbReference type="Rhea" id="RHEA:21184"/>
        <dbReference type="Rhea" id="RHEA-COMP:19498"/>
        <dbReference type="Rhea" id="RHEA-COMP:19501"/>
        <dbReference type="ChEBI" id="CHEBI:57527"/>
        <dbReference type="ChEBI" id="CHEBI:57683"/>
        <dbReference type="ChEBI" id="CHEBI:58189"/>
        <dbReference type="ChEBI" id="CHEBI:58211"/>
    </reaction>
</comment>
<dbReference type="GO" id="GO:0006506">
    <property type="term" value="P:GPI anchor biosynthetic process"/>
    <property type="evidence" value="ECO:0007669"/>
    <property type="project" value="TreeGrafter"/>
</dbReference>
<dbReference type="PANTHER" id="PTHR43398">
    <property type="entry name" value="DOLICHOL-PHOSPHATE MANNOSYLTRANSFERASE SUBUNIT 1"/>
    <property type="match status" value="1"/>
</dbReference>
<evidence type="ECO:0000313" key="19">
    <source>
        <dbReference type="EMBL" id="EPY31926.1"/>
    </source>
</evidence>
<accession>S9VXY8</accession>
<evidence type="ECO:0000256" key="4">
    <source>
        <dbReference type="ARBA" id="ARBA00004308"/>
    </source>
</evidence>
<evidence type="ECO:0000256" key="13">
    <source>
        <dbReference type="ARBA" id="ARBA00023136"/>
    </source>
</evidence>
<evidence type="ECO:0000256" key="9">
    <source>
        <dbReference type="ARBA" id="ARBA00022692"/>
    </source>
</evidence>
<comment type="cofactor">
    <cofactor evidence="1">
        <name>Ca(2+)</name>
        <dbReference type="ChEBI" id="CHEBI:29108"/>
    </cofactor>
</comment>
<evidence type="ECO:0000256" key="16">
    <source>
        <dbReference type="RuleBase" id="RU365083"/>
    </source>
</evidence>
<evidence type="ECO:0000259" key="18">
    <source>
        <dbReference type="Pfam" id="PF00535"/>
    </source>
</evidence>
<dbReference type="FunFam" id="3.90.550.10:FF:000119">
    <property type="entry name" value="Dolichol-phosphate mannosyltransferase subunit 1"/>
    <property type="match status" value="1"/>
</dbReference>
<dbReference type="AlphaFoldDB" id="S9VXY8"/>
<dbReference type="GO" id="GO:0005789">
    <property type="term" value="C:endoplasmic reticulum membrane"/>
    <property type="evidence" value="ECO:0007669"/>
    <property type="project" value="TreeGrafter"/>
</dbReference>
<comment type="similarity">
    <text evidence="6 16">Belongs to the glycosyltransferase 2 family.</text>
</comment>
<dbReference type="InterPro" id="IPR029044">
    <property type="entry name" value="Nucleotide-diphossugar_trans"/>
</dbReference>
<evidence type="ECO:0000256" key="11">
    <source>
        <dbReference type="ARBA" id="ARBA00022842"/>
    </source>
</evidence>
<dbReference type="Proteomes" id="UP000015354">
    <property type="component" value="Unassembled WGS sequence"/>
</dbReference>
<keyword evidence="14" id="KW-0464">Manganese</keyword>
<evidence type="ECO:0000313" key="20">
    <source>
        <dbReference type="Proteomes" id="UP000015354"/>
    </source>
</evidence>
<evidence type="ECO:0000256" key="8">
    <source>
        <dbReference type="ARBA" id="ARBA00022679"/>
    </source>
</evidence>
<keyword evidence="10" id="KW-0479">Metal-binding</keyword>
<comment type="subcellular location">
    <subcellularLocation>
        <location evidence="4">Endomembrane system</location>
    </subcellularLocation>
    <subcellularLocation>
        <location evidence="16">Endoplasmic reticulum</location>
    </subcellularLocation>
</comment>
<dbReference type="OrthoDB" id="2603at2759"/>
<keyword evidence="12 17" id="KW-1133">Transmembrane helix</keyword>
<reference evidence="19 20" key="1">
    <citation type="journal article" date="2013" name="PLoS ONE">
        <title>Predicting the Proteins of Angomonas deanei, Strigomonas culicis and Their Respective Endosymbionts Reveals New Aspects of the Trypanosomatidae Family.</title>
        <authorList>
            <person name="Motta M.C."/>
            <person name="Martins A.C."/>
            <person name="de Souza S.S."/>
            <person name="Catta-Preta C.M."/>
            <person name="Silva R."/>
            <person name="Klein C.C."/>
            <person name="de Almeida L.G."/>
            <person name="de Lima Cunha O."/>
            <person name="Ciapina L.P."/>
            <person name="Brocchi M."/>
            <person name="Colabardini A.C."/>
            <person name="de Araujo Lima B."/>
            <person name="Machado C.R."/>
            <person name="de Almeida Soares C.M."/>
            <person name="Probst C.M."/>
            <person name="de Menezes C.B."/>
            <person name="Thompson C.E."/>
            <person name="Bartholomeu D.C."/>
            <person name="Gradia D.F."/>
            <person name="Pavoni D.P."/>
            <person name="Grisard E.C."/>
            <person name="Fantinatti-Garboggini F."/>
            <person name="Marchini F.K."/>
            <person name="Rodrigues-Luiz G.F."/>
            <person name="Wagner G."/>
            <person name="Goldman G.H."/>
            <person name="Fietto J.L."/>
            <person name="Elias M.C."/>
            <person name="Goldman M.H."/>
            <person name="Sagot M.F."/>
            <person name="Pereira M."/>
            <person name="Stoco P.H."/>
            <person name="de Mendonca-Neto R.P."/>
            <person name="Teixeira S.M."/>
            <person name="Maciel T.E."/>
            <person name="de Oliveira Mendes T.A."/>
            <person name="Urmenyi T.P."/>
            <person name="de Souza W."/>
            <person name="Schenkman S."/>
            <person name="de Vasconcelos A.T."/>
        </authorList>
    </citation>
    <scope>NUCLEOTIDE SEQUENCE [LARGE SCALE GENOMIC DNA]</scope>
</reference>
<evidence type="ECO:0000256" key="17">
    <source>
        <dbReference type="SAM" id="Phobius"/>
    </source>
</evidence>
<dbReference type="GO" id="GO:0046872">
    <property type="term" value="F:metal ion binding"/>
    <property type="evidence" value="ECO:0007669"/>
    <property type="project" value="UniProtKB-KW"/>
</dbReference>
<keyword evidence="8 16" id="KW-0808">Transferase</keyword>
<keyword evidence="7 16" id="KW-0328">Glycosyltransferase</keyword>
<evidence type="ECO:0000256" key="6">
    <source>
        <dbReference type="ARBA" id="ARBA00006739"/>
    </source>
</evidence>
<feature type="domain" description="Glycosyltransferase 2-like" evidence="18">
    <location>
        <begin position="6"/>
        <end position="174"/>
    </location>
</feature>
<comment type="function">
    <text evidence="15 16">Transfers mannose from GDP-mannose to dolichol monophosphate to form dolichol phosphate mannose (Dol-P-Man) which is the mannosyl donor in pathways leading to N-glycosylation, glycosyl phosphatidylinositol membrane anchoring, and O-mannosylation of proteins.</text>
</comment>
<comment type="cofactor">
    <cofactor evidence="2">
        <name>Mn(2+)</name>
        <dbReference type="ChEBI" id="CHEBI:29035"/>
    </cofactor>
</comment>